<gene>
    <name evidence="1" type="ORF">ACFY05_31930</name>
</gene>
<reference evidence="1 2" key="1">
    <citation type="submission" date="2024-10" db="EMBL/GenBank/DDBJ databases">
        <title>The Natural Products Discovery Center: Release of the First 8490 Sequenced Strains for Exploring Actinobacteria Biosynthetic Diversity.</title>
        <authorList>
            <person name="Kalkreuter E."/>
            <person name="Kautsar S.A."/>
            <person name="Yang D."/>
            <person name="Bader C.D."/>
            <person name="Teijaro C.N."/>
            <person name="Fluegel L."/>
            <person name="Davis C.M."/>
            <person name="Simpson J.R."/>
            <person name="Lauterbach L."/>
            <person name="Steele A.D."/>
            <person name="Gui C."/>
            <person name="Meng S."/>
            <person name="Li G."/>
            <person name="Viehrig K."/>
            <person name="Ye F."/>
            <person name="Su P."/>
            <person name="Kiefer A.F."/>
            <person name="Nichols A."/>
            <person name="Cepeda A.J."/>
            <person name="Yan W."/>
            <person name="Fan B."/>
            <person name="Jiang Y."/>
            <person name="Adhikari A."/>
            <person name="Zheng C.-J."/>
            <person name="Schuster L."/>
            <person name="Cowan T.M."/>
            <person name="Smanski M.J."/>
            <person name="Chevrette M.G."/>
            <person name="De Carvalho L.P.S."/>
            <person name="Shen B."/>
        </authorList>
    </citation>
    <scope>NUCLEOTIDE SEQUENCE [LARGE SCALE GENOMIC DNA]</scope>
    <source>
        <strain evidence="1 2">NPDC001281</strain>
    </source>
</reference>
<evidence type="ECO:0000313" key="1">
    <source>
        <dbReference type="EMBL" id="MFF4777475.1"/>
    </source>
</evidence>
<comment type="caution">
    <text evidence="1">The sequence shown here is derived from an EMBL/GenBank/DDBJ whole genome shotgun (WGS) entry which is preliminary data.</text>
</comment>
<dbReference type="Proteomes" id="UP001602119">
    <property type="component" value="Unassembled WGS sequence"/>
</dbReference>
<sequence>MTTQPATDQTTMSVHDQTITRRLTDEERAFWLYEHDSDGGPVEVTSEDVYPLPDSDDPIRLPVYLLKRHGDRYRILYVTDTDVYGSHVLGEAAAKTAFFSLAFDNLHLAATG</sequence>
<dbReference type="RefSeq" id="WP_387345904.1">
    <property type="nucleotide sequence ID" value="NZ_JBIAXI010000024.1"/>
</dbReference>
<accession>A0ABW6VE21</accession>
<proteinExistence type="predicted"/>
<dbReference type="EMBL" id="JBIAXI010000024">
    <property type="protein sequence ID" value="MFF4777475.1"/>
    <property type="molecule type" value="Genomic_DNA"/>
</dbReference>
<evidence type="ECO:0000313" key="2">
    <source>
        <dbReference type="Proteomes" id="UP001602119"/>
    </source>
</evidence>
<name>A0ABW6VE21_MICFU</name>
<keyword evidence="2" id="KW-1185">Reference proteome</keyword>
<protein>
    <submittedName>
        <fullName evidence="1">Uncharacterized protein</fullName>
    </submittedName>
</protein>
<organism evidence="1 2">
    <name type="scientific">Microtetraspora fusca</name>
    <dbReference type="NCBI Taxonomy" id="1997"/>
    <lineage>
        <taxon>Bacteria</taxon>
        <taxon>Bacillati</taxon>
        <taxon>Actinomycetota</taxon>
        <taxon>Actinomycetes</taxon>
        <taxon>Streptosporangiales</taxon>
        <taxon>Streptosporangiaceae</taxon>
        <taxon>Microtetraspora</taxon>
    </lineage>
</organism>